<dbReference type="GO" id="GO:0009279">
    <property type="term" value="C:cell outer membrane"/>
    <property type="evidence" value="ECO:0007669"/>
    <property type="project" value="UniProtKB-SubCell"/>
</dbReference>
<dbReference type="EMBL" id="JACHYB010000002">
    <property type="protein sequence ID" value="MBB3188735.1"/>
    <property type="molecule type" value="Genomic_DNA"/>
</dbReference>
<dbReference type="InterPro" id="IPR051906">
    <property type="entry name" value="TolC-like"/>
</dbReference>
<evidence type="ECO:0000256" key="1">
    <source>
        <dbReference type="ARBA" id="ARBA00004442"/>
    </source>
</evidence>
<comment type="similarity">
    <text evidence="2">Belongs to the outer membrane factor (OMF) (TC 1.B.17) family.</text>
</comment>
<evidence type="ECO:0000256" key="3">
    <source>
        <dbReference type="ARBA" id="ARBA00022448"/>
    </source>
</evidence>
<evidence type="ECO:0000256" key="7">
    <source>
        <dbReference type="ARBA" id="ARBA00023237"/>
    </source>
</evidence>
<dbReference type="PANTHER" id="PTHR30026">
    <property type="entry name" value="OUTER MEMBRANE PROTEIN TOLC"/>
    <property type="match status" value="1"/>
</dbReference>
<dbReference type="GO" id="GO:0015288">
    <property type="term" value="F:porin activity"/>
    <property type="evidence" value="ECO:0007669"/>
    <property type="project" value="TreeGrafter"/>
</dbReference>
<dbReference type="GO" id="GO:1990281">
    <property type="term" value="C:efflux pump complex"/>
    <property type="evidence" value="ECO:0007669"/>
    <property type="project" value="TreeGrafter"/>
</dbReference>
<sequence>MKSFLICFFLLFFVVLSSAQKLWTLQACLDRAKTANITIRQKQIAAEQAKISVANATCQWLPSLSASASQNYDLGISPTATGSYTQNNACITTFSASFSLPLFDGFLIQNNIKAAKLDLKAGIADRNQAQLEAVTNVIAGYLQILLDKELVKAAKDQVSLSEQQYRRTWLMIHAGELSKSELYEGTAQIAKDSASLVKTESDLRLALVDLAQQLQLKSISGFDIDSSDINSMPSYTLLSSSNIDSLYQLALQHYPAVQAAQYRINKGKSGIAIARSGYFPTINLDAGYSNGYYYYYNLPQGVSNSSFINQFHQNQQEMISLNLHIPIFDHFDVSHKIKTAKFDLQQQLLTLEDEKQQLFKTLQQIYYRAIADKAKYGSLQKERSALQVAYQYTLKKFEVGKATAFEVNEKQTALSQAISEQLEARYDYLFSCLTINFYLGR</sequence>
<gene>
    <name evidence="8" type="ORF">FHX64_002933</name>
</gene>
<dbReference type="Gene3D" id="1.20.1600.10">
    <property type="entry name" value="Outer membrane efflux proteins (OEP)"/>
    <property type="match status" value="1"/>
</dbReference>
<dbReference type="Pfam" id="PF02321">
    <property type="entry name" value="OEP"/>
    <property type="match status" value="2"/>
</dbReference>
<evidence type="ECO:0000256" key="6">
    <source>
        <dbReference type="ARBA" id="ARBA00023136"/>
    </source>
</evidence>
<accession>A0A7W5H3E0</accession>
<dbReference type="InterPro" id="IPR003423">
    <property type="entry name" value="OMP_efflux"/>
</dbReference>
<evidence type="ECO:0000256" key="4">
    <source>
        <dbReference type="ARBA" id="ARBA00022452"/>
    </source>
</evidence>
<comment type="caution">
    <text evidence="8">The sequence shown here is derived from an EMBL/GenBank/DDBJ whole genome shotgun (WGS) entry which is preliminary data.</text>
</comment>
<dbReference type="PANTHER" id="PTHR30026:SF20">
    <property type="entry name" value="OUTER MEMBRANE PROTEIN TOLC"/>
    <property type="match status" value="1"/>
</dbReference>
<dbReference type="GO" id="GO:0015562">
    <property type="term" value="F:efflux transmembrane transporter activity"/>
    <property type="evidence" value="ECO:0007669"/>
    <property type="project" value="InterPro"/>
</dbReference>
<dbReference type="AlphaFoldDB" id="A0A7W5H3E0"/>
<evidence type="ECO:0000313" key="9">
    <source>
        <dbReference type="Proteomes" id="UP000544222"/>
    </source>
</evidence>
<dbReference type="RefSeq" id="WP_183414454.1">
    <property type="nucleotide sequence ID" value="NZ_JACHYB010000002.1"/>
</dbReference>
<reference evidence="8 9" key="1">
    <citation type="submission" date="2020-08" db="EMBL/GenBank/DDBJ databases">
        <title>Genomic Encyclopedia of Type Strains, Phase IV (KMG-IV): sequencing the most valuable type-strain genomes for metagenomic binning, comparative biology and taxonomic classification.</title>
        <authorList>
            <person name="Goeker M."/>
        </authorList>
    </citation>
    <scope>NUCLEOTIDE SEQUENCE [LARGE SCALE GENOMIC DNA]</scope>
    <source>
        <strain evidence="8 9">DSM 27471</strain>
    </source>
</reference>
<protein>
    <submittedName>
        <fullName evidence="8">Outer membrane protein</fullName>
    </submittedName>
</protein>
<proteinExistence type="inferred from homology"/>
<dbReference type="Proteomes" id="UP000544222">
    <property type="component" value="Unassembled WGS sequence"/>
</dbReference>
<keyword evidence="4" id="KW-1134">Transmembrane beta strand</keyword>
<keyword evidence="3" id="KW-0813">Transport</keyword>
<keyword evidence="9" id="KW-1185">Reference proteome</keyword>
<keyword evidence="7" id="KW-0998">Cell outer membrane</keyword>
<evidence type="ECO:0000256" key="5">
    <source>
        <dbReference type="ARBA" id="ARBA00022692"/>
    </source>
</evidence>
<dbReference type="SUPFAM" id="SSF56954">
    <property type="entry name" value="Outer membrane efflux proteins (OEP)"/>
    <property type="match status" value="1"/>
</dbReference>
<evidence type="ECO:0000256" key="2">
    <source>
        <dbReference type="ARBA" id="ARBA00007613"/>
    </source>
</evidence>
<keyword evidence="6" id="KW-0472">Membrane</keyword>
<keyword evidence="5" id="KW-0812">Transmembrane</keyword>
<organism evidence="8 9">
    <name type="scientific">Microbacter margulisiae</name>
    <dbReference type="NCBI Taxonomy" id="1350067"/>
    <lineage>
        <taxon>Bacteria</taxon>
        <taxon>Pseudomonadati</taxon>
        <taxon>Bacteroidota</taxon>
        <taxon>Bacteroidia</taxon>
        <taxon>Bacteroidales</taxon>
        <taxon>Porphyromonadaceae</taxon>
        <taxon>Microbacter</taxon>
    </lineage>
</organism>
<comment type="subcellular location">
    <subcellularLocation>
        <location evidence="1">Cell outer membrane</location>
    </subcellularLocation>
</comment>
<name>A0A7W5H3E0_9PORP</name>
<evidence type="ECO:0000313" key="8">
    <source>
        <dbReference type="EMBL" id="MBB3188735.1"/>
    </source>
</evidence>